<proteinExistence type="predicted"/>
<keyword evidence="2" id="KW-1185">Reference proteome</keyword>
<accession>A0A9W4GY72</accession>
<comment type="caution">
    <text evidence="1">The sequence shown here is derived from an EMBL/GenBank/DDBJ whole genome shotgun (WGS) entry which is preliminary data.</text>
</comment>
<organism evidence="1 2">
    <name type="scientific">Actinacidiphila bryophytorum</name>
    <dbReference type="NCBI Taxonomy" id="1436133"/>
    <lineage>
        <taxon>Bacteria</taxon>
        <taxon>Bacillati</taxon>
        <taxon>Actinomycetota</taxon>
        <taxon>Actinomycetes</taxon>
        <taxon>Kitasatosporales</taxon>
        <taxon>Streptomycetaceae</taxon>
        <taxon>Actinacidiphila</taxon>
    </lineage>
</organism>
<sequence>MSAAAWGTPTVAAMKAAATAAPAILAGHRLRPPVPEPVLGEQAGAPPGRLSLLVIRRSLLAARPARLRG</sequence>
<gene>
    <name evidence="1" type="ORF">SBRY_100140</name>
</gene>
<name>A0A9W4GY72_9ACTN</name>
<protein>
    <submittedName>
        <fullName evidence="1">Uncharacterized protein</fullName>
    </submittedName>
</protein>
<reference evidence="1" key="1">
    <citation type="submission" date="2021-06" db="EMBL/GenBank/DDBJ databases">
        <authorList>
            <person name="Arsene-Ploetze F."/>
        </authorList>
    </citation>
    <scope>NUCLEOTIDE SEQUENCE</scope>
    <source>
        <strain evidence="1">SBRY1</strain>
    </source>
</reference>
<evidence type="ECO:0000313" key="2">
    <source>
        <dbReference type="Proteomes" id="UP001153328"/>
    </source>
</evidence>
<dbReference type="AlphaFoldDB" id="A0A9W4GY72"/>
<dbReference type="EMBL" id="CAJVAX010000002">
    <property type="protein sequence ID" value="CAG7613251.1"/>
    <property type="molecule type" value="Genomic_DNA"/>
</dbReference>
<evidence type="ECO:0000313" key="1">
    <source>
        <dbReference type="EMBL" id="CAG7613251.1"/>
    </source>
</evidence>
<dbReference type="Proteomes" id="UP001153328">
    <property type="component" value="Unassembled WGS sequence"/>
</dbReference>